<gene>
    <name evidence="1" type="ORF">Pdw03_4438</name>
</gene>
<reference evidence="1 2" key="1">
    <citation type="submission" date="2020-08" db="EMBL/GenBank/DDBJ databases">
        <title>The completed genome sequence of the pathogenic ascomycete fungus Penicillium digitatum.</title>
        <authorList>
            <person name="Wang M."/>
        </authorList>
    </citation>
    <scope>NUCLEOTIDE SEQUENCE [LARGE SCALE GENOMIC DNA]</scope>
    <source>
        <strain evidence="1 2">PdW03</strain>
    </source>
</reference>
<protein>
    <submittedName>
        <fullName evidence="1">Uncharacterized protein</fullName>
    </submittedName>
</protein>
<evidence type="ECO:0000313" key="2">
    <source>
        <dbReference type="Proteomes" id="UP000595662"/>
    </source>
</evidence>
<dbReference type="EMBL" id="CP060774">
    <property type="protein sequence ID" value="QQK41584.1"/>
    <property type="molecule type" value="Genomic_DNA"/>
</dbReference>
<dbReference type="GeneID" id="90952593"/>
<dbReference type="AlphaFoldDB" id="A0A7T7BJ22"/>
<dbReference type="RefSeq" id="XP_065956146.1">
    <property type="nucleotide sequence ID" value="XM_066100746.1"/>
</dbReference>
<evidence type="ECO:0000313" key="1">
    <source>
        <dbReference type="EMBL" id="QQK41584.1"/>
    </source>
</evidence>
<dbReference type="Proteomes" id="UP000595662">
    <property type="component" value="Chromosome 1"/>
</dbReference>
<accession>A0A7T7BJ22</accession>
<name>A0A7T7BJ22_PENDI</name>
<organism evidence="1 2">
    <name type="scientific">Penicillium digitatum</name>
    <name type="common">Green mold</name>
    <dbReference type="NCBI Taxonomy" id="36651"/>
    <lineage>
        <taxon>Eukaryota</taxon>
        <taxon>Fungi</taxon>
        <taxon>Dikarya</taxon>
        <taxon>Ascomycota</taxon>
        <taxon>Pezizomycotina</taxon>
        <taxon>Eurotiomycetes</taxon>
        <taxon>Eurotiomycetidae</taxon>
        <taxon>Eurotiales</taxon>
        <taxon>Aspergillaceae</taxon>
        <taxon>Penicillium</taxon>
    </lineage>
</organism>
<sequence>MASNHLRQLVKSNSWASTMDDHLVDVHVFIEYLGLFTCIPSFQMCLKFTARCIDGTTKTIGFELQKLFQAPETVSFKRPGLIHQAQSLIREEDWNTLREKKRILLN</sequence>
<proteinExistence type="predicted"/>